<keyword evidence="4" id="KW-1185">Reference proteome</keyword>
<evidence type="ECO:0000259" key="2">
    <source>
        <dbReference type="Pfam" id="PF03795"/>
    </source>
</evidence>
<name>A0A919MLL1_9ACTN</name>
<comment type="caution">
    <text evidence="3">The sequence shown here is derived from an EMBL/GenBank/DDBJ whole genome shotgun (WGS) entry which is preliminary data.</text>
</comment>
<reference evidence="3" key="1">
    <citation type="submission" date="2021-01" db="EMBL/GenBank/DDBJ databases">
        <title>Whole genome shotgun sequence of Actinoplanes nipponensis NBRC 14063.</title>
        <authorList>
            <person name="Komaki H."/>
            <person name="Tamura T."/>
        </authorList>
    </citation>
    <scope>NUCLEOTIDE SEQUENCE</scope>
    <source>
        <strain evidence="3">NBRC 14063</strain>
    </source>
</reference>
<evidence type="ECO:0000256" key="1">
    <source>
        <dbReference type="ARBA" id="ARBA00007689"/>
    </source>
</evidence>
<dbReference type="RefSeq" id="WP_203769044.1">
    <property type="nucleotide sequence ID" value="NZ_BAAAYJ010000080.1"/>
</dbReference>
<protein>
    <recommendedName>
        <fullName evidence="2">YCII-related domain-containing protein</fullName>
    </recommendedName>
</protein>
<dbReference type="AlphaFoldDB" id="A0A919MLL1"/>
<dbReference type="InterPro" id="IPR011008">
    <property type="entry name" value="Dimeric_a/b-barrel"/>
</dbReference>
<dbReference type="EMBL" id="BOMQ01000036">
    <property type="protein sequence ID" value="GIE49626.1"/>
    <property type="molecule type" value="Genomic_DNA"/>
</dbReference>
<comment type="similarity">
    <text evidence="1">Belongs to the YciI family.</text>
</comment>
<dbReference type="Gene3D" id="3.30.70.1060">
    <property type="entry name" value="Dimeric alpha+beta barrel"/>
    <property type="match status" value="1"/>
</dbReference>
<feature type="domain" description="YCII-related" evidence="2">
    <location>
        <begin position="9"/>
        <end position="103"/>
    </location>
</feature>
<evidence type="ECO:0000313" key="4">
    <source>
        <dbReference type="Proteomes" id="UP000647172"/>
    </source>
</evidence>
<dbReference type="Pfam" id="PF03795">
    <property type="entry name" value="YCII"/>
    <property type="match status" value="1"/>
</dbReference>
<dbReference type="InterPro" id="IPR005545">
    <property type="entry name" value="YCII"/>
</dbReference>
<dbReference type="SUPFAM" id="SSF54909">
    <property type="entry name" value="Dimeric alpha+beta barrel"/>
    <property type="match status" value="1"/>
</dbReference>
<dbReference type="PANTHER" id="PTHR35174:SF3">
    <property type="entry name" value="BLL7171 PROTEIN"/>
    <property type="match status" value="1"/>
</dbReference>
<evidence type="ECO:0000313" key="3">
    <source>
        <dbReference type="EMBL" id="GIE49626.1"/>
    </source>
</evidence>
<organism evidence="3 4">
    <name type="scientific">Actinoplanes nipponensis</name>
    <dbReference type="NCBI Taxonomy" id="135950"/>
    <lineage>
        <taxon>Bacteria</taxon>
        <taxon>Bacillati</taxon>
        <taxon>Actinomycetota</taxon>
        <taxon>Actinomycetes</taxon>
        <taxon>Micromonosporales</taxon>
        <taxon>Micromonosporaceae</taxon>
        <taxon>Actinoplanes</taxon>
    </lineage>
</organism>
<proteinExistence type="inferred from homology"/>
<dbReference type="PANTHER" id="PTHR35174">
    <property type="entry name" value="BLL7171 PROTEIN-RELATED"/>
    <property type="match status" value="1"/>
</dbReference>
<dbReference type="Proteomes" id="UP000647172">
    <property type="component" value="Unassembled WGS sequence"/>
</dbReference>
<gene>
    <name evidence="3" type="ORF">Ani05nite_31600</name>
</gene>
<accession>A0A919MLL1</accession>
<sequence>MKTYLISIFQPDGPPPGPEVLEPMMHQLEALQQELKDTGAFVFAAPLCPPSTATVVRVSGADAVLTDGPFLESKEFLGGFTVVTAADLDAALKWAQRMAAVTTLPVEVRPFAD</sequence>